<dbReference type="Pfam" id="PF01476">
    <property type="entry name" value="LysM"/>
    <property type="match status" value="2"/>
</dbReference>
<sequence length="624" mass="66572">MKIHIVKKGDTLYFIAKKYNVQLEEVLKLNPNITDPNELEVGQKVKVPTWKPVQVDIMHQHVVKQGDTLWKLSKAWGVPLSDMIKANPQLKNPNVLLTGEVVNVPKPGSPIVVPEIENGAHPGSTHHHPLHPLSVMQGVQGLVNKIPTDVLPSIPFVGKKSTAPIAGKADTSPIPGKADTAPITGKADTAPIPLPTPVPEPEPAPVEEPVAEAPVEEVPVVEPPVQLPIIEIELPIEKPKPTYGYGVPQEMKPTYGYGLPQEKPTYGYGLPQETKPSYGYQAPHEHEKHIDLFQQYGIPATEVLALQELPKYPEEKPASHGYGYGGPTAPVQHGHHGYGYGPQAQPTYVSPAEEDDCPPTGLGASTLPWGAPVPITPPHGYGYETSAPADNAGYGSGYGYGSGHVSPIEYGGHTGYGDYNPTVSPTESGHAGYGYGETSTGSINLGHYGYGQPTASPVDHAQHGYGHGPTAVSPQETGHYGYGYGPTLASPVESAHHGYGYGYGHGGQSPIEAPHGGYGYDAHNVAPQAAGPWGVPTYGYSGYGQISPLQTLEVSKKLDDCGCGDNREKEAEVQAEDDFELKLDLPQASHKPARKPVKKAAAKTRSSRSSQSKRHGASLPWINR</sequence>
<proteinExistence type="predicted"/>
<dbReference type="PANTHER" id="PTHR33734">
    <property type="entry name" value="LYSM DOMAIN-CONTAINING GPI-ANCHORED PROTEIN 2"/>
    <property type="match status" value="1"/>
</dbReference>
<dbReference type="InterPro" id="IPR018392">
    <property type="entry name" value="LysM"/>
</dbReference>
<dbReference type="SMART" id="SM00257">
    <property type="entry name" value="LysM"/>
    <property type="match status" value="2"/>
</dbReference>
<keyword evidence="4" id="KW-1185">Reference proteome</keyword>
<feature type="domain" description="LysM" evidence="2">
    <location>
        <begin position="2"/>
        <end position="47"/>
    </location>
</feature>
<name>A0A7W5FMB9_9BACL</name>
<dbReference type="EMBL" id="JACHXK010000003">
    <property type="protein sequence ID" value="MBB3109917.1"/>
    <property type="molecule type" value="Genomic_DNA"/>
</dbReference>
<comment type="caution">
    <text evidence="3">The sequence shown here is derived from an EMBL/GenBank/DDBJ whole genome shotgun (WGS) entry which is preliminary data.</text>
</comment>
<evidence type="ECO:0000313" key="4">
    <source>
        <dbReference type="Proteomes" id="UP000570361"/>
    </source>
</evidence>
<dbReference type="PANTHER" id="PTHR33734:SF22">
    <property type="entry name" value="MEMBRANE-BOUND LYTIC MUREIN TRANSGLYCOSYLASE D"/>
    <property type="match status" value="1"/>
</dbReference>
<dbReference type="AlphaFoldDB" id="A0A7W5FMB9"/>
<dbReference type="InterPro" id="IPR036779">
    <property type="entry name" value="LysM_dom_sf"/>
</dbReference>
<gene>
    <name evidence="3" type="ORF">FHS18_001980</name>
</gene>
<reference evidence="3 4" key="1">
    <citation type="submission" date="2020-08" db="EMBL/GenBank/DDBJ databases">
        <title>Genomic Encyclopedia of Type Strains, Phase III (KMG-III): the genomes of soil and plant-associated and newly described type strains.</title>
        <authorList>
            <person name="Whitman W."/>
        </authorList>
    </citation>
    <scope>NUCLEOTIDE SEQUENCE [LARGE SCALE GENOMIC DNA]</scope>
    <source>
        <strain evidence="3 4">CECT 5862</strain>
    </source>
</reference>
<feature type="region of interest" description="Disordered" evidence="1">
    <location>
        <begin position="572"/>
        <end position="624"/>
    </location>
</feature>
<feature type="compositionally biased region" description="Basic residues" evidence="1">
    <location>
        <begin position="591"/>
        <end position="616"/>
    </location>
</feature>
<dbReference type="Proteomes" id="UP000570361">
    <property type="component" value="Unassembled WGS sequence"/>
</dbReference>
<dbReference type="PROSITE" id="PS51782">
    <property type="entry name" value="LYSM"/>
    <property type="match status" value="2"/>
</dbReference>
<dbReference type="CDD" id="cd00118">
    <property type="entry name" value="LysM"/>
    <property type="match status" value="2"/>
</dbReference>
<dbReference type="RefSeq" id="WP_183599440.1">
    <property type="nucleotide sequence ID" value="NZ_JACHXK010000003.1"/>
</dbReference>
<dbReference type="SUPFAM" id="SSF54106">
    <property type="entry name" value="LysM domain"/>
    <property type="match status" value="2"/>
</dbReference>
<accession>A0A7W5FMB9</accession>
<dbReference type="Gene3D" id="3.10.350.10">
    <property type="entry name" value="LysM domain"/>
    <property type="match status" value="2"/>
</dbReference>
<protein>
    <submittedName>
        <fullName evidence="3">Morphogenetic protein associated with SpoVID</fullName>
    </submittedName>
</protein>
<evidence type="ECO:0000313" key="3">
    <source>
        <dbReference type="EMBL" id="MBB3109917.1"/>
    </source>
</evidence>
<evidence type="ECO:0000259" key="2">
    <source>
        <dbReference type="PROSITE" id="PS51782"/>
    </source>
</evidence>
<feature type="domain" description="LysM" evidence="2">
    <location>
        <begin position="59"/>
        <end position="104"/>
    </location>
</feature>
<organism evidence="3 4">
    <name type="scientific">Paenibacillus phyllosphaerae</name>
    <dbReference type="NCBI Taxonomy" id="274593"/>
    <lineage>
        <taxon>Bacteria</taxon>
        <taxon>Bacillati</taxon>
        <taxon>Bacillota</taxon>
        <taxon>Bacilli</taxon>
        <taxon>Bacillales</taxon>
        <taxon>Paenibacillaceae</taxon>
        <taxon>Paenibacillus</taxon>
    </lineage>
</organism>
<evidence type="ECO:0000256" key="1">
    <source>
        <dbReference type="SAM" id="MobiDB-lite"/>
    </source>
</evidence>
<feature type="region of interest" description="Disordered" evidence="1">
    <location>
        <begin position="167"/>
        <end position="189"/>
    </location>
</feature>
<dbReference type="GO" id="GO:0008932">
    <property type="term" value="F:lytic endotransglycosylase activity"/>
    <property type="evidence" value="ECO:0007669"/>
    <property type="project" value="TreeGrafter"/>
</dbReference>